<proteinExistence type="predicted"/>
<protein>
    <submittedName>
        <fullName evidence="1">Uncharacterized protein</fullName>
    </submittedName>
</protein>
<accession>A0ABT0LIL2</accession>
<keyword evidence="2" id="KW-1185">Reference proteome</keyword>
<evidence type="ECO:0000313" key="1">
    <source>
        <dbReference type="EMBL" id="MCL1127543.1"/>
    </source>
</evidence>
<sequence length="110" mass="12780">MKIIIIGLLTLLSFNARSISPDEQLIYMRLLNSSELSEVKLGAKAMHNERPQDQALWDHTAYILWTINTTTDKDNDNFNDTNAWLIRALTEYNNPRYRAMLTQLQKAKQP</sequence>
<dbReference type="EMBL" id="JAKIKS010000172">
    <property type="protein sequence ID" value="MCL1127543.1"/>
    <property type="molecule type" value="Genomic_DNA"/>
</dbReference>
<gene>
    <name evidence="1" type="ORF">L2764_24490</name>
</gene>
<dbReference type="RefSeq" id="WP_248942983.1">
    <property type="nucleotide sequence ID" value="NZ_JAKIKS010000172.1"/>
</dbReference>
<organism evidence="1 2">
    <name type="scientific">Shewanella surugensis</name>
    <dbReference type="NCBI Taxonomy" id="212020"/>
    <lineage>
        <taxon>Bacteria</taxon>
        <taxon>Pseudomonadati</taxon>
        <taxon>Pseudomonadota</taxon>
        <taxon>Gammaproteobacteria</taxon>
        <taxon>Alteromonadales</taxon>
        <taxon>Shewanellaceae</taxon>
        <taxon>Shewanella</taxon>
    </lineage>
</organism>
<reference evidence="1 2" key="1">
    <citation type="submission" date="2022-01" db="EMBL/GenBank/DDBJ databases">
        <title>Whole genome-based taxonomy of the Shewanellaceae.</title>
        <authorList>
            <person name="Martin-Rodriguez A.J."/>
        </authorList>
    </citation>
    <scope>NUCLEOTIDE SEQUENCE [LARGE SCALE GENOMIC DNA]</scope>
    <source>
        <strain evidence="1 2">DSM 17177</strain>
    </source>
</reference>
<dbReference type="Proteomes" id="UP001203423">
    <property type="component" value="Unassembled WGS sequence"/>
</dbReference>
<comment type="caution">
    <text evidence="1">The sequence shown here is derived from an EMBL/GenBank/DDBJ whole genome shotgun (WGS) entry which is preliminary data.</text>
</comment>
<name>A0ABT0LIL2_9GAMM</name>
<evidence type="ECO:0000313" key="2">
    <source>
        <dbReference type="Proteomes" id="UP001203423"/>
    </source>
</evidence>